<name>A0A1W1WJD9_SULTA</name>
<dbReference type="InterPro" id="IPR025914">
    <property type="entry name" value="SpoVAE"/>
</dbReference>
<dbReference type="STRING" id="28034.BFX07_11130"/>
<dbReference type="RefSeq" id="WP_020373153.1">
    <property type="nucleotide sequence ID" value="NZ_FWWY01000001.1"/>
</dbReference>
<dbReference type="Pfam" id="PF14097">
    <property type="entry name" value="SpoVAE"/>
    <property type="match status" value="1"/>
</dbReference>
<keyword evidence="2" id="KW-1185">Reference proteome</keyword>
<dbReference type="AlphaFoldDB" id="A0A1W1WJD9"/>
<sequence>MRAKPVIIVTDGDNTAYEALKAASESLNLYVLEESKGNPTPLSGQELVKAITRVPEEPVVVMVDDRGEAGTGAGEKALEVLMNAPELNVLGVIAVAANTHPVDGVPIDSSVTDHGRIISHAVDKEGHQVTSSRLYGDTVDVLEDDAGHVPIIGLGDPGKMHGNDSVEHGVPATKRALEEILQRSGYDAS</sequence>
<evidence type="ECO:0000313" key="1">
    <source>
        <dbReference type="EMBL" id="SMC06428.1"/>
    </source>
</evidence>
<accession>A0A1W1WJD9</accession>
<dbReference type="Proteomes" id="UP000192660">
    <property type="component" value="Unassembled WGS sequence"/>
</dbReference>
<dbReference type="EMBL" id="FWWY01000001">
    <property type="protein sequence ID" value="SMC06428.1"/>
    <property type="molecule type" value="Genomic_DNA"/>
</dbReference>
<evidence type="ECO:0000313" key="2">
    <source>
        <dbReference type="Proteomes" id="UP000192660"/>
    </source>
</evidence>
<organism evidence="1 2">
    <name type="scientific">Sulfobacillus thermosulfidooxidans (strain DSM 9293 / VKM B-1269 / AT-1)</name>
    <dbReference type="NCBI Taxonomy" id="929705"/>
    <lineage>
        <taxon>Bacteria</taxon>
        <taxon>Bacillati</taxon>
        <taxon>Bacillota</taxon>
        <taxon>Clostridia</taxon>
        <taxon>Eubacteriales</taxon>
        <taxon>Clostridiales Family XVII. Incertae Sedis</taxon>
        <taxon>Sulfobacillus</taxon>
    </lineage>
</organism>
<dbReference type="OrthoDB" id="1679631at2"/>
<proteinExistence type="predicted"/>
<reference evidence="2" key="1">
    <citation type="submission" date="2017-04" db="EMBL/GenBank/DDBJ databases">
        <authorList>
            <person name="Varghese N."/>
            <person name="Submissions S."/>
        </authorList>
    </citation>
    <scope>NUCLEOTIDE SEQUENCE [LARGE SCALE GENOMIC DNA]</scope>
    <source>
        <strain evidence="2">DSM 9293</strain>
    </source>
</reference>
<gene>
    <name evidence="1" type="ORF">SAMN00768000_2817</name>
</gene>
<protein>
    <submittedName>
        <fullName evidence="1">Stage V sporulation protein AE</fullName>
    </submittedName>
</protein>